<protein>
    <submittedName>
        <fullName evidence="7">Uncharacterized protein</fullName>
    </submittedName>
</protein>
<feature type="compositionally biased region" description="Polar residues" evidence="5">
    <location>
        <begin position="1"/>
        <end position="11"/>
    </location>
</feature>
<evidence type="ECO:0000256" key="2">
    <source>
        <dbReference type="ARBA" id="ARBA00022692"/>
    </source>
</evidence>
<dbReference type="STRING" id="5288.A0A5C5FM41"/>
<evidence type="ECO:0000313" key="7">
    <source>
        <dbReference type="EMBL" id="TNY17893.1"/>
    </source>
</evidence>
<dbReference type="EMBL" id="SOZI01000169">
    <property type="protein sequence ID" value="TNY17893.1"/>
    <property type="molecule type" value="Genomic_DNA"/>
</dbReference>
<keyword evidence="4 6" id="KW-0472">Membrane</keyword>
<evidence type="ECO:0000313" key="8">
    <source>
        <dbReference type="Proteomes" id="UP000311382"/>
    </source>
</evidence>
<feature type="region of interest" description="Disordered" evidence="5">
    <location>
        <begin position="1"/>
        <end position="161"/>
    </location>
</feature>
<dbReference type="GO" id="GO:0071944">
    <property type="term" value="C:cell periphery"/>
    <property type="evidence" value="ECO:0007669"/>
    <property type="project" value="UniProtKB-ARBA"/>
</dbReference>
<reference evidence="7 8" key="1">
    <citation type="submission" date="2019-03" db="EMBL/GenBank/DDBJ databases">
        <title>Rhodosporidium diobovatum UCD-FST 08-225 genome sequencing, assembly, and annotation.</title>
        <authorList>
            <person name="Fakankun I.U."/>
            <person name="Fristensky B."/>
            <person name="Levin D.B."/>
        </authorList>
    </citation>
    <scope>NUCLEOTIDE SEQUENCE [LARGE SCALE GENOMIC DNA]</scope>
    <source>
        <strain evidence="7 8">UCD-FST 08-225</strain>
    </source>
</reference>
<sequence length="646" mass="64869">MMATDHSSTLQHARLHRRVKRQAAAPAASSAGGTDAQPGGGAGASTGAAGQGDTAAAAQSTTTARTTATTTAQDVIESTSSVAPSSSATTAAPVDQSSSSSTTTTTTTTTTSSTPTTTTTSAEPSTTSEPPSSTTTTTTSQAPETTSTTSETTTSSASAVTTSDLTSTTIVIVSGSAASSSSSSSALPSASKAADNGGGSSSLGTGGVIGIVAGAVVGIIVIAGVAVWLFKKKFSRDDDDDQVSPFDRDEFRRASVMLDDVDEAHHYSPHHSHGHSPQMSEYSMHELPNGAGIVRSNTLLSNGSGGGGVLPGLARGQTLVNPRPPTMIGNHYAHQQQHHHHQQQHQQQAFMPSYAPGQVVPSMPPQAYAAPGAAGGGHGPSLSNMTQMDLYGATGGPGPYHAAAAAGVGGSAAGLASASAGAWRGGGGGGGGDLSRNNSQASAYSTLSSPADAPVYVPAALRPGGSSHGHGAPGSGYPDERPLSLSLSRSGTPTNANVQQTFFDPSGGARQAQDAKWDMYHHHPSSGPVPRGVGPAAHAQSGVVGQAWSDEELSALAAGQRADEAGKRERRLSVRNGGLDAFDDDDDDAGAISTLREARHHGAPVRALGSHGPSRVAVGSLVVEALKPLKRAKPCLPTTTYGHDTR</sequence>
<evidence type="ECO:0000256" key="6">
    <source>
        <dbReference type="SAM" id="Phobius"/>
    </source>
</evidence>
<dbReference type="OrthoDB" id="2536813at2759"/>
<dbReference type="GO" id="GO:0016020">
    <property type="term" value="C:membrane"/>
    <property type="evidence" value="ECO:0007669"/>
    <property type="project" value="UniProtKB-SubCell"/>
</dbReference>
<feature type="compositionally biased region" description="Polar residues" evidence="5">
    <location>
        <begin position="485"/>
        <end position="496"/>
    </location>
</feature>
<evidence type="ECO:0000256" key="1">
    <source>
        <dbReference type="ARBA" id="ARBA00004167"/>
    </source>
</evidence>
<evidence type="ECO:0000256" key="3">
    <source>
        <dbReference type="ARBA" id="ARBA00022989"/>
    </source>
</evidence>
<feature type="compositionally biased region" description="Polar residues" evidence="5">
    <location>
        <begin position="435"/>
        <end position="449"/>
    </location>
</feature>
<feature type="region of interest" description="Disordered" evidence="5">
    <location>
        <begin position="425"/>
        <end position="496"/>
    </location>
</feature>
<keyword evidence="3 6" id="KW-1133">Transmembrane helix</keyword>
<feature type="compositionally biased region" description="Low complexity" evidence="5">
    <location>
        <begin position="177"/>
        <end position="194"/>
    </location>
</feature>
<name>A0A5C5FM41_9BASI</name>
<comment type="subcellular location">
    <subcellularLocation>
        <location evidence="1">Membrane</location>
        <topology evidence="1">Single-pass membrane protein</topology>
    </subcellularLocation>
</comment>
<organism evidence="7 8">
    <name type="scientific">Rhodotorula diobovata</name>
    <dbReference type="NCBI Taxonomy" id="5288"/>
    <lineage>
        <taxon>Eukaryota</taxon>
        <taxon>Fungi</taxon>
        <taxon>Dikarya</taxon>
        <taxon>Basidiomycota</taxon>
        <taxon>Pucciniomycotina</taxon>
        <taxon>Microbotryomycetes</taxon>
        <taxon>Sporidiobolales</taxon>
        <taxon>Sporidiobolaceae</taxon>
        <taxon>Rhodotorula</taxon>
    </lineage>
</organism>
<evidence type="ECO:0000256" key="5">
    <source>
        <dbReference type="SAM" id="MobiDB-lite"/>
    </source>
</evidence>
<feature type="region of interest" description="Disordered" evidence="5">
    <location>
        <begin position="319"/>
        <end position="381"/>
    </location>
</feature>
<comment type="caution">
    <text evidence="7">The sequence shown here is derived from an EMBL/GenBank/DDBJ whole genome shotgun (WGS) entry which is preliminary data.</text>
</comment>
<gene>
    <name evidence="7" type="ORF">DMC30DRAFT_449337</name>
</gene>
<feature type="compositionally biased region" description="Low complexity" evidence="5">
    <location>
        <begin position="45"/>
        <end position="161"/>
    </location>
</feature>
<keyword evidence="2 6" id="KW-0812">Transmembrane</keyword>
<dbReference type="PANTHER" id="PTHR15549">
    <property type="entry name" value="PAIRED IMMUNOGLOBULIN-LIKE TYPE 2 RECEPTOR"/>
    <property type="match status" value="1"/>
</dbReference>
<accession>A0A5C5FM41</accession>
<keyword evidence="8" id="KW-1185">Reference proteome</keyword>
<dbReference type="Proteomes" id="UP000311382">
    <property type="component" value="Unassembled WGS sequence"/>
</dbReference>
<feature type="transmembrane region" description="Helical" evidence="6">
    <location>
        <begin position="208"/>
        <end position="230"/>
    </location>
</feature>
<feature type="region of interest" description="Disordered" evidence="5">
    <location>
        <begin position="177"/>
        <end position="200"/>
    </location>
</feature>
<dbReference type="AlphaFoldDB" id="A0A5C5FM41"/>
<dbReference type="InterPro" id="IPR051694">
    <property type="entry name" value="Immunoregulatory_rcpt-like"/>
</dbReference>
<proteinExistence type="predicted"/>
<feature type="compositionally biased region" description="Low complexity" evidence="5">
    <location>
        <begin position="23"/>
        <end position="37"/>
    </location>
</feature>
<evidence type="ECO:0000256" key="4">
    <source>
        <dbReference type="ARBA" id="ARBA00023136"/>
    </source>
</evidence>